<comment type="caution">
    <text evidence="1">The sequence shown here is derived from an EMBL/GenBank/DDBJ whole genome shotgun (WGS) entry which is preliminary data.</text>
</comment>
<dbReference type="AlphaFoldDB" id="A0A2S9YAF2"/>
<organism evidence="1 2">
    <name type="scientific">Enhygromyxa salina</name>
    <dbReference type="NCBI Taxonomy" id="215803"/>
    <lineage>
        <taxon>Bacteria</taxon>
        <taxon>Pseudomonadati</taxon>
        <taxon>Myxococcota</taxon>
        <taxon>Polyangia</taxon>
        <taxon>Nannocystales</taxon>
        <taxon>Nannocystaceae</taxon>
        <taxon>Enhygromyxa</taxon>
    </lineage>
</organism>
<evidence type="ECO:0000313" key="2">
    <source>
        <dbReference type="Proteomes" id="UP000238823"/>
    </source>
</evidence>
<name>A0A2S9YAF2_9BACT</name>
<dbReference type="EMBL" id="PVNL01000113">
    <property type="protein sequence ID" value="PRQ02087.1"/>
    <property type="molecule type" value="Genomic_DNA"/>
</dbReference>
<accession>A0A2S9YAF2</accession>
<evidence type="ECO:0000313" key="1">
    <source>
        <dbReference type="EMBL" id="PRQ02087.1"/>
    </source>
</evidence>
<reference evidence="1 2" key="1">
    <citation type="submission" date="2018-03" db="EMBL/GenBank/DDBJ databases">
        <title>Draft Genome Sequences of the Obligatory Marine Myxobacteria Enhygromyxa salina SWB007.</title>
        <authorList>
            <person name="Poehlein A."/>
            <person name="Moghaddam J.A."/>
            <person name="Harms H."/>
            <person name="Alanjari M."/>
            <person name="Koenig G.M."/>
            <person name="Daniel R."/>
            <person name="Schaeberle T.F."/>
        </authorList>
    </citation>
    <scope>NUCLEOTIDE SEQUENCE [LARGE SCALE GENOMIC DNA]</scope>
    <source>
        <strain evidence="1 2">SWB007</strain>
    </source>
</reference>
<dbReference type="Proteomes" id="UP000238823">
    <property type="component" value="Unassembled WGS sequence"/>
</dbReference>
<sequence length="65" mass="6937">MVLVATLVSVQLAVRCRARAGSTRDALGLGVGHHNASACSENSWVKAVAIARMRGTRLRSWCITT</sequence>
<proteinExistence type="predicted"/>
<protein>
    <submittedName>
        <fullName evidence="1">Uncharacterized protein</fullName>
    </submittedName>
</protein>
<gene>
    <name evidence="1" type="ORF">ENSA7_55940</name>
</gene>